<dbReference type="Pfam" id="PF01425">
    <property type="entry name" value="Amidase"/>
    <property type="match status" value="1"/>
</dbReference>
<dbReference type="InterPro" id="IPR036928">
    <property type="entry name" value="AS_sf"/>
</dbReference>
<accession>Q2SLQ6</accession>
<dbReference type="EMBL" id="CP000155">
    <property type="protein sequence ID" value="ABC28418.1"/>
    <property type="molecule type" value="Genomic_DNA"/>
</dbReference>
<dbReference type="STRING" id="349521.HCH_01561"/>
<gene>
    <name evidence="3" type="ordered locus">HCH_01561</name>
</gene>
<evidence type="ECO:0000313" key="3">
    <source>
        <dbReference type="EMBL" id="ABC28418.1"/>
    </source>
</evidence>
<protein>
    <submittedName>
        <fullName evidence="3">Asp-tRNAAsn/Glu-tRNAGln amidotransferase A subunit and related amidases</fullName>
    </submittedName>
</protein>
<evidence type="ECO:0000256" key="1">
    <source>
        <dbReference type="ARBA" id="ARBA00009199"/>
    </source>
</evidence>
<dbReference type="KEGG" id="hch:HCH_01561"/>
<dbReference type="RefSeq" id="WP_011395491.1">
    <property type="nucleotide sequence ID" value="NC_007645.1"/>
</dbReference>
<dbReference type="InterPro" id="IPR023631">
    <property type="entry name" value="Amidase_dom"/>
</dbReference>
<dbReference type="GO" id="GO:0016740">
    <property type="term" value="F:transferase activity"/>
    <property type="evidence" value="ECO:0007669"/>
    <property type="project" value="UniProtKB-KW"/>
</dbReference>
<keyword evidence="3" id="KW-0808">Transferase</keyword>
<dbReference type="OrthoDB" id="8872210at2"/>
<dbReference type="PANTHER" id="PTHR11895">
    <property type="entry name" value="TRANSAMIDASE"/>
    <property type="match status" value="1"/>
</dbReference>
<dbReference type="PANTHER" id="PTHR11895:SF7">
    <property type="entry name" value="GLUTAMYL-TRNA(GLN) AMIDOTRANSFERASE SUBUNIT A, MITOCHONDRIAL"/>
    <property type="match status" value="1"/>
</dbReference>
<comment type="similarity">
    <text evidence="1">Belongs to the amidase family.</text>
</comment>
<dbReference type="Gene3D" id="3.90.1300.10">
    <property type="entry name" value="Amidase signature (AS) domain"/>
    <property type="match status" value="1"/>
</dbReference>
<reference evidence="3 4" key="1">
    <citation type="journal article" date="2005" name="Nucleic Acids Res.">
        <title>Genomic blueprint of Hahella chejuensis, a marine microbe producing an algicidal agent.</title>
        <authorList>
            <person name="Jeong H."/>
            <person name="Yim J.H."/>
            <person name="Lee C."/>
            <person name="Choi S.-H."/>
            <person name="Park Y.K."/>
            <person name="Yoon S.H."/>
            <person name="Hur C.-G."/>
            <person name="Kang H.-Y."/>
            <person name="Kim D."/>
            <person name="Lee H.H."/>
            <person name="Park K.H."/>
            <person name="Park S.-H."/>
            <person name="Park H.-S."/>
            <person name="Lee H.K."/>
            <person name="Oh T.K."/>
            <person name="Kim J.F."/>
        </authorList>
    </citation>
    <scope>NUCLEOTIDE SEQUENCE [LARGE SCALE GENOMIC DNA]</scope>
    <source>
        <strain evidence="3 4">KCTC 2396</strain>
    </source>
</reference>
<feature type="domain" description="Amidase" evidence="2">
    <location>
        <begin position="25"/>
        <end position="413"/>
    </location>
</feature>
<proteinExistence type="inferred from homology"/>
<sequence>MSLPLTDDGAQWVKSIQNGECKVEEMCEALITQINRYEPDIRAFAAFDPQKLLQQAQAIDSRPSKGKLSGLPIGVKDIFDTVDFATEYFSPIYRNHRPSRDCSVVARLRQEGAIVMGKTETTEFAFMHTGPTRNPHAMDHTPGSSSAGSAAGLAAGFFPVALGSQTAGSLLKPASYCGLFAFKPTRGIVSLEGVKPLAPSFDTVGWYGRSMNDLRLLAEVLLEPYISLQTSPVTRPLRLACVIDEFWPTVETSVKESFLTSLLTLRSQGHHIENTSTPFGLRQLAESHKIVNDREGSRALAYEYASRRSQLSASTLEMIENGLRLTFVEELAAKTTINAAANAYPQFMADYDAIITLSTPHSAPEGLLTTGTSDLIKVWNALGVPQLNIPLTLPGRLPVGLQIVGIQGGDGWLLEVGRVIAGALGVSTSMMTLKPY</sequence>
<dbReference type="Proteomes" id="UP000000238">
    <property type="component" value="Chromosome"/>
</dbReference>
<dbReference type="eggNOG" id="COG0154">
    <property type="taxonomic scope" value="Bacteria"/>
</dbReference>
<dbReference type="SUPFAM" id="SSF75304">
    <property type="entry name" value="Amidase signature (AS) enzymes"/>
    <property type="match status" value="1"/>
</dbReference>
<dbReference type="HOGENOM" id="CLU_009600_0_0_6"/>
<dbReference type="InterPro" id="IPR000120">
    <property type="entry name" value="Amidase"/>
</dbReference>
<evidence type="ECO:0000259" key="2">
    <source>
        <dbReference type="Pfam" id="PF01425"/>
    </source>
</evidence>
<keyword evidence="4" id="KW-1185">Reference proteome</keyword>
<name>Q2SLQ6_HAHCH</name>
<evidence type="ECO:0000313" key="4">
    <source>
        <dbReference type="Proteomes" id="UP000000238"/>
    </source>
</evidence>
<organism evidence="3 4">
    <name type="scientific">Hahella chejuensis (strain KCTC 2396)</name>
    <dbReference type="NCBI Taxonomy" id="349521"/>
    <lineage>
        <taxon>Bacteria</taxon>
        <taxon>Pseudomonadati</taxon>
        <taxon>Pseudomonadota</taxon>
        <taxon>Gammaproteobacteria</taxon>
        <taxon>Oceanospirillales</taxon>
        <taxon>Hahellaceae</taxon>
        <taxon>Hahella</taxon>
    </lineage>
</organism>
<dbReference type="AlphaFoldDB" id="Q2SLQ6"/>